<proteinExistence type="predicted"/>
<reference evidence="2" key="1">
    <citation type="journal article" date="2014" name="Int. J. Syst. Evol. Microbiol.">
        <title>Complete genome sequence of Corynebacterium casei LMG S-19264T (=DSM 44701T), isolated from a smear-ripened cheese.</title>
        <authorList>
            <consortium name="US DOE Joint Genome Institute (JGI-PGF)"/>
            <person name="Walter F."/>
            <person name="Albersmeier A."/>
            <person name="Kalinowski J."/>
            <person name="Ruckert C."/>
        </authorList>
    </citation>
    <scope>NUCLEOTIDE SEQUENCE</scope>
    <source>
        <strain evidence="2">JCM 14371</strain>
    </source>
</reference>
<feature type="domain" description="CheW-like" evidence="1">
    <location>
        <begin position="21"/>
        <end position="109"/>
    </location>
</feature>
<evidence type="ECO:0000313" key="3">
    <source>
        <dbReference type="Proteomes" id="UP000635726"/>
    </source>
</evidence>
<protein>
    <recommendedName>
        <fullName evidence="1">CheW-like domain-containing protein</fullName>
    </recommendedName>
</protein>
<dbReference type="SUPFAM" id="SSF50341">
    <property type="entry name" value="CheW-like"/>
    <property type="match status" value="1"/>
</dbReference>
<dbReference type="Proteomes" id="UP000635726">
    <property type="component" value="Unassembled WGS sequence"/>
</dbReference>
<reference evidence="2" key="2">
    <citation type="submission" date="2020-09" db="EMBL/GenBank/DDBJ databases">
        <authorList>
            <person name="Sun Q."/>
            <person name="Ohkuma M."/>
        </authorList>
    </citation>
    <scope>NUCLEOTIDE SEQUENCE</scope>
    <source>
        <strain evidence="2">JCM 14371</strain>
    </source>
</reference>
<gene>
    <name evidence="2" type="ORF">GCM10008939_20320</name>
</gene>
<dbReference type="InterPro" id="IPR036061">
    <property type="entry name" value="CheW-like_dom_sf"/>
</dbReference>
<dbReference type="GO" id="GO:0006935">
    <property type="term" value="P:chemotaxis"/>
    <property type="evidence" value="ECO:0007669"/>
    <property type="project" value="InterPro"/>
</dbReference>
<accession>A0A917PG34</accession>
<evidence type="ECO:0000313" key="2">
    <source>
        <dbReference type="EMBL" id="GGJ76075.1"/>
    </source>
</evidence>
<evidence type="ECO:0000259" key="1">
    <source>
        <dbReference type="Pfam" id="PF01584"/>
    </source>
</evidence>
<sequence length="129" mass="14233">MTRDAAALAGGQAKTVEGLDALLCRVGEARFLLPLGRVERVYPMVLPSRDAHGGWQVHLRGETLPLLDVRDRWRERAVTPAPSQRMVVLHAPRREAWWVDDVEGLQTLTGRADSAVHAGQVLPVLWGDA</sequence>
<dbReference type="Pfam" id="PF01584">
    <property type="entry name" value="CheW"/>
    <property type="match status" value="1"/>
</dbReference>
<comment type="caution">
    <text evidence="2">The sequence shown here is derived from an EMBL/GenBank/DDBJ whole genome shotgun (WGS) entry which is preliminary data.</text>
</comment>
<name>A0A917PG34_9DEIO</name>
<dbReference type="RefSeq" id="WP_188963082.1">
    <property type="nucleotide sequence ID" value="NZ_BMOE01000006.1"/>
</dbReference>
<dbReference type="EMBL" id="BMOE01000006">
    <property type="protein sequence ID" value="GGJ76075.1"/>
    <property type="molecule type" value="Genomic_DNA"/>
</dbReference>
<organism evidence="2 3">
    <name type="scientific">Deinococcus aquiradiocola</name>
    <dbReference type="NCBI Taxonomy" id="393059"/>
    <lineage>
        <taxon>Bacteria</taxon>
        <taxon>Thermotogati</taxon>
        <taxon>Deinococcota</taxon>
        <taxon>Deinococci</taxon>
        <taxon>Deinococcales</taxon>
        <taxon>Deinococcaceae</taxon>
        <taxon>Deinococcus</taxon>
    </lineage>
</organism>
<dbReference type="GO" id="GO:0007165">
    <property type="term" value="P:signal transduction"/>
    <property type="evidence" value="ECO:0007669"/>
    <property type="project" value="InterPro"/>
</dbReference>
<dbReference type="InterPro" id="IPR002545">
    <property type="entry name" value="CheW-lke_dom"/>
</dbReference>
<dbReference type="AlphaFoldDB" id="A0A917PG34"/>
<keyword evidence="3" id="KW-1185">Reference proteome</keyword>